<proteinExistence type="predicted"/>
<dbReference type="NCBIfam" id="NF033516">
    <property type="entry name" value="transpos_IS3"/>
    <property type="match status" value="1"/>
</dbReference>
<dbReference type="InterPro" id="IPR048020">
    <property type="entry name" value="Transpos_IS3"/>
</dbReference>
<gene>
    <name evidence="3" type="ORF">FEZ08_12095</name>
</gene>
<evidence type="ECO:0000259" key="2">
    <source>
        <dbReference type="PROSITE" id="PS50994"/>
    </source>
</evidence>
<dbReference type="InterPro" id="IPR025948">
    <property type="entry name" value="HTH-like_dom"/>
</dbReference>
<name>A0A5R8Q7B2_9FIRM</name>
<organism evidence="3 4">
    <name type="scientific">Culicoidibacter larvae</name>
    <dbReference type="NCBI Taxonomy" id="2579976"/>
    <lineage>
        <taxon>Bacteria</taxon>
        <taxon>Bacillati</taxon>
        <taxon>Bacillota</taxon>
        <taxon>Culicoidibacteria</taxon>
        <taxon>Culicoidibacterales</taxon>
        <taxon>Culicoidibacteraceae</taxon>
        <taxon>Culicoidibacter</taxon>
    </lineage>
</organism>
<dbReference type="InParanoid" id="A0A5R8Q7B2"/>
<dbReference type="GO" id="GO:0003676">
    <property type="term" value="F:nucleic acid binding"/>
    <property type="evidence" value="ECO:0007669"/>
    <property type="project" value="InterPro"/>
</dbReference>
<accession>A0A5R8Q7B2</accession>
<evidence type="ECO:0000256" key="1">
    <source>
        <dbReference type="ARBA" id="ARBA00002286"/>
    </source>
</evidence>
<protein>
    <submittedName>
        <fullName evidence="3">IS3 family transposase</fullName>
    </submittedName>
</protein>
<reference evidence="3 4" key="1">
    <citation type="submission" date="2019-05" db="EMBL/GenBank/DDBJ databases">
        <title>Culicoidintestinum kansasii gen. nov., sp. nov. from the gastrointestinal tract of the biting midge, Culicoides sonorensis.</title>
        <authorList>
            <person name="Neupane S."/>
            <person name="Ghosh A."/>
            <person name="Gunther S."/>
            <person name="Martin K."/>
            <person name="Zurek L."/>
        </authorList>
    </citation>
    <scope>NUCLEOTIDE SEQUENCE [LARGE SCALE GENOMIC DNA]</scope>
    <source>
        <strain evidence="3 4">CS-1</strain>
    </source>
</reference>
<dbReference type="Pfam" id="PF13333">
    <property type="entry name" value="rve_2"/>
    <property type="match status" value="1"/>
</dbReference>
<dbReference type="PANTHER" id="PTHR46889:SF4">
    <property type="entry name" value="TRANSPOSASE INSO FOR INSERTION SEQUENCE ELEMENT IS911B-RELATED"/>
    <property type="match status" value="1"/>
</dbReference>
<dbReference type="Proteomes" id="UP000306912">
    <property type="component" value="Unassembled WGS sequence"/>
</dbReference>
<dbReference type="Pfam" id="PF00665">
    <property type="entry name" value="rve"/>
    <property type="match status" value="1"/>
</dbReference>
<comment type="caution">
    <text evidence="3">The sequence shown here is derived from an EMBL/GenBank/DDBJ whole genome shotgun (WGS) entry which is preliminary data.</text>
</comment>
<feature type="domain" description="Integrase catalytic" evidence="2">
    <location>
        <begin position="144"/>
        <end position="306"/>
    </location>
</feature>
<dbReference type="Gene3D" id="3.30.420.10">
    <property type="entry name" value="Ribonuclease H-like superfamily/Ribonuclease H"/>
    <property type="match status" value="1"/>
</dbReference>
<dbReference type="PROSITE" id="PS50994">
    <property type="entry name" value="INTEGRASE"/>
    <property type="match status" value="1"/>
</dbReference>
<evidence type="ECO:0000313" key="4">
    <source>
        <dbReference type="Proteomes" id="UP000306912"/>
    </source>
</evidence>
<dbReference type="InterPro" id="IPR036397">
    <property type="entry name" value="RNaseH_sf"/>
</dbReference>
<dbReference type="AlphaFoldDB" id="A0A5R8Q7B2"/>
<dbReference type="Pfam" id="PF13276">
    <property type="entry name" value="HTH_21"/>
    <property type="match status" value="1"/>
</dbReference>
<dbReference type="OrthoDB" id="9775203at2"/>
<dbReference type="PANTHER" id="PTHR46889">
    <property type="entry name" value="TRANSPOSASE INSF FOR INSERTION SEQUENCE IS3B-RELATED"/>
    <property type="match status" value="1"/>
</dbReference>
<comment type="function">
    <text evidence="1">Involved in the transposition of the insertion sequence.</text>
</comment>
<dbReference type="InterPro" id="IPR001584">
    <property type="entry name" value="Integrase_cat-core"/>
</dbReference>
<sequence>MAGRECILKKVTDLNSESGLISEDNKITVINELRYTFKLKYLLAAAKIPKSSFYYKTNYKVNNHAKYEYEKKVIEEIFHDHKGRYGYRRITLELMNQGIHINGKTVLKLMKQLNLKCIIRQRKYSSYWGSIGRVARNLMKRNFRATRPKEKWVTDVTMFNVCGQRVYLSPILDLYNNEIVSYEVSIRPNYELVSNMLDKALEEVTPKDELTLHSDQGWHYQTKEFQDSLKSKGITQSMSRKGNCLDNAAMESFFGILKTEFYYSQKFKSITQFIRLLHEYIYYYNNKRIMSRLDGLSPVNFLNKAENIC</sequence>
<dbReference type="EMBL" id="VBWP01000026">
    <property type="protein sequence ID" value="TLG70251.1"/>
    <property type="molecule type" value="Genomic_DNA"/>
</dbReference>
<evidence type="ECO:0000313" key="3">
    <source>
        <dbReference type="EMBL" id="TLG70251.1"/>
    </source>
</evidence>
<dbReference type="InterPro" id="IPR050900">
    <property type="entry name" value="Transposase_IS3/IS150/IS904"/>
</dbReference>
<dbReference type="SUPFAM" id="SSF53098">
    <property type="entry name" value="Ribonuclease H-like"/>
    <property type="match status" value="1"/>
</dbReference>
<dbReference type="InterPro" id="IPR012337">
    <property type="entry name" value="RNaseH-like_sf"/>
</dbReference>
<keyword evidence="4" id="KW-1185">Reference proteome</keyword>
<dbReference type="GO" id="GO:0015074">
    <property type="term" value="P:DNA integration"/>
    <property type="evidence" value="ECO:0007669"/>
    <property type="project" value="InterPro"/>
</dbReference>